<dbReference type="AlphaFoldDB" id="A0A4Q1SE83"/>
<comment type="caution">
    <text evidence="2">The sequence shown here is derived from an EMBL/GenBank/DDBJ whole genome shotgun (WGS) entry which is preliminary data.</text>
</comment>
<evidence type="ECO:0000256" key="1">
    <source>
        <dbReference type="SAM" id="MobiDB-lite"/>
    </source>
</evidence>
<keyword evidence="3" id="KW-1185">Reference proteome</keyword>
<dbReference type="EMBL" id="SDMK01000002">
    <property type="protein sequence ID" value="RXS95405.1"/>
    <property type="molecule type" value="Genomic_DNA"/>
</dbReference>
<evidence type="ECO:0000313" key="2">
    <source>
        <dbReference type="EMBL" id="RXS95405.1"/>
    </source>
</evidence>
<protein>
    <submittedName>
        <fullName evidence="2">Uncharacterized protein</fullName>
    </submittedName>
</protein>
<organism evidence="2 3">
    <name type="scientific">Silvibacterium dinghuense</name>
    <dbReference type="NCBI Taxonomy" id="1560006"/>
    <lineage>
        <taxon>Bacteria</taxon>
        <taxon>Pseudomonadati</taxon>
        <taxon>Acidobacteriota</taxon>
        <taxon>Terriglobia</taxon>
        <taxon>Terriglobales</taxon>
        <taxon>Acidobacteriaceae</taxon>
        <taxon>Silvibacterium</taxon>
    </lineage>
</organism>
<proteinExistence type="predicted"/>
<reference evidence="2 3" key="1">
    <citation type="journal article" date="2016" name="Int. J. Syst. Evol. Microbiol.">
        <title>Acidipila dinghuensis sp. nov., an acidobacterium isolated from forest soil.</title>
        <authorList>
            <person name="Jiang Y.W."/>
            <person name="Wang J."/>
            <person name="Chen M.H."/>
            <person name="Lv Y.Y."/>
            <person name="Qiu L.H."/>
        </authorList>
    </citation>
    <scope>NUCLEOTIDE SEQUENCE [LARGE SCALE GENOMIC DNA]</scope>
    <source>
        <strain evidence="2 3">DHOF10</strain>
    </source>
</reference>
<dbReference type="RefSeq" id="WP_129208602.1">
    <property type="nucleotide sequence ID" value="NZ_BMGU01000004.1"/>
</dbReference>
<evidence type="ECO:0000313" key="3">
    <source>
        <dbReference type="Proteomes" id="UP000290253"/>
    </source>
</evidence>
<sequence>MTDKLRHPDADAQKGAVESQSPNDTPPRPDLHSTLADQLPHRKSEDLDGADSDFPEPGATPEHSGQHQ</sequence>
<feature type="region of interest" description="Disordered" evidence="1">
    <location>
        <begin position="1"/>
        <end position="68"/>
    </location>
</feature>
<dbReference type="OrthoDB" id="123332at2"/>
<feature type="compositionally biased region" description="Basic and acidic residues" evidence="1">
    <location>
        <begin position="1"/>
        <end position="12"/>
    </location>
</feature>
<accession>A0A4Q1SE83</accession>
<name>A0A4Q1SE83_9BACT</name>
<dbReference type="Proteomes" id="UP000290253">
    <property type="component" value="Unassembled WGS sequence"/>
</dbReference>
<gene>
    <name evidence="2" type="ORF">ESZ00_12555</name>
</gene>